<evidence type="ECO:0000256" key="3">
    <source>
        <dbReference type="ARBA" id="ARBA00022692"/>
    </source>
</evidence>
<dbReference type="GO" id="GO:0005000">
    <property type="term" value="F:vasopressin receptor activity"/>
    <property type="evidence" value="ECO:0007669"/>
    <property type="project" value="InterPro"/>
</dbReference>
<evidence type="ECO:0000256" key="5">
    <source>
        <dbReference type="ARBA" id="ARBA00023040"/>
    </source>
</evidence>
<dbReference type="SMART" id="SM01381">
    <property type="entry name" value="7TM_GPCR_Srsx"/>
    <property type="match status" value="1"/>
</dbReference>
<dbReference type="PANTHER" id="PTHR24241:SF161">
    <property type="entry name" value="G-PROTEIN COUPLED RECEPTORS FAMILY 1 PROFILE DOMAIN-CONTAINING PROTEIN"/>
    <property type="match status" value="1"/>
</dbReference>
<name>A0A913ZDZ9_PATMI</name>
<keyword evidence="8 10" id="KW-0325">Glycoprotein</keyword>
<dbReference type="PRINTS" id="PR00896">
    <property type="entry name" value="VASOPRESSINR"/>
</dbReference>
<comment type="subcellular location">
    <subcellularLocation>
        <location evidence="1 10">Cell membrane</location>
        <topology evidence="1 10">Multi-pass membrane protein</topology>
    </subcellularLocation>
</comment>
<dbReference type="Gene3D" id="1.20.1070.10">
    <property type="entry name" value="Rhodopsin 7-helix transmembrane proteins"/>
    <property type="match status" value="1"/>
</dbReference>
<evidence type="ECO:0000313" key="14">
    <source>
        <dbReference type="Proteomes" id="UP000887568"/>
    </source>
</evidence>
<feature type="domain" description="G-protein coupled receptors family 1 profile" evidence="12">
    <location>
        <begin position="72"/>
        <end position="383"/>
    </location>
</feature>
<feature type="transmembrane region" description="Helical" evidence="10">
    <location>
        <begin position="332"/>
        <end position="357"/>
    </location>
</feature>
<dbReference type="CDD" id="cd15196">
    <property type="entry name" value="7tmA_Vasopressin_Oxytocin"/>
    <property type="match status" value="1"/>
</dbReference>
<dbReference type="InterPro" id="IPR017452">
    <property type="entry name" value="GPCR_Rhodpsn_7TM"/>
</dbReference>
<feature type="transmembrane region" description="Helical" evidence="10">
    <location>
        <begin position="93"/>
        <end position="110"/>
    </location>
</feature>
<feature type="transmembrane region" description="Helical" evidence="10">
    <location>
        <begin position="59"/>
        <end position="81"/>
    </location>
</feature>
<evidence type="ECO:0000256" key="6">
    <source>
        <dbReference type="ARBA" id="ARBA00023136"/>
    </source>
</evidence>
<dbReference type="GO" id="GO:0005886">
    <property type="term" value="C:plasma membrane"/>
    <property type="evidence" value="ECO:0007669"/>
    <property type="project" value="UniProtKB-SubCell"/>
</dbReference>
<keyword evidence="9 10" id="KW-0807">Transducer</keyword>
<keyword evidence="2" id="KW-1003">Cell membrane</keyword>
<dbReference type="Proteomes" id="UP000887568">
    <property type="component" value="Unplaced"/>
</dbReference>
<feature type="transmembrane region" description="Helical" evidence="10">
    <location>
        <begin position="172"/>
        <end position="193"/>
    </location>
</feature>
<keyword evidence="7 10" id="KW-0675">Receptor</keyword>
<feature type="transmembrane region" description="Helical" evidence="10">
    <location>
        <begin position="223"/>
        <end position="251"/>
    </location>
</feature>
<feature type="region of interest" description="Disordered" evidence="11">
    <location>
        <begin position="414"/>
        <end position="435"/>
    </location>
</feature>
<dbReference type="SUPFAM" id="SSF81321">
    <property type="entry name" value="Family A G protein-coupled receptor-like"/>
    <property type="match status" value="1"/>
</dbReference>
<dbReference type="InterPro" id="IPR001817">
    <property type="entry name" value="Vasoprsn_rcpt"/>
</dbReference>
<organism evidence="13 14">
    <name type="scientific">Patiria miniata</name>
    <name type="common">Bat star</name>
    <name type="synonym">Asterina miniata</name>
    <dbReference type="NCBI Taxonomy" id="46514"/>
    <lineage>
        <taxon>Eukaryota</taxon>
        <taxon>Metazoa</taxon>
        <taxon>Echinodermata</taxon>
        <taxon>Eleutherozoa</taxon>
        <taxon>Asterozoa</taxon>
        <taxon>Asteroidea</taxon>
        <taxon>Valvatacea</taxon>
        <taxon>Valvatida</taxon>
        <taxon>Asterinidae</taxon>
        <taxon>Patiria</taxon>
    </lineage>
</organism>
<dbReference type="PROSITE" id="PS00237">
    <property type="entry name" value="G_PROTEIN_RECEP_F1_1"/>
    <property type="match status" value="1"/>
</dbReference>
<feature type="transmembrane region" description="Helical" evidence="10">
    <location>
        <begin position="130"/>
        <end position="151"/>
    </location>
</feature>
<evidence type="ECO:0000256" key="4">
    <source>
        <dbReference type="ARBA" id="ARBA00022989"/>
    </source>
</evidence>
<dbReference type="GeneID" id="119722865"/>
<feature type="region of interest" description="Disordered" evidence="11">
    <location>
        <begin position="1"/>
        <end position="28"/>
    </location>
</feature>
<evidence type="ECO:0000256" key="8">
    <source>
        <dbReference type="ARBA" id="ARBA00023180"/>
    </source>
</evidence>
<keyword evidence="14" id="KW-1185">Reference proteome</keyword>
<evidence type="ECO:0000259" key="12">
    <source>
        <dbReference type="PROSITE" id="PS50262"/>
    </source>
</evidence>
<dbReference type="GO" id="GO:0032870">
    <property type="term" value="P:cellular response to hormone stimulus"/>
    <property type="evidence" value="ECO:0007669"/>
    <property type="project" value="TreeGrafter"/>
</dbReference>
<feature type="compositionally biased region" description="Polar residues" evidence="11">
    <location>
        <begin position="422"/>
        <end position="435"/>
    </location>
</feature>
<feature type="region of interest" description="Disordered" evidence="11">
    <location>
        <begin position="261"/>
        <end position="281"/>
    </location>
</feature>
<comment type="similarity">
    <text evidence="10">Belongs to the G-protein coupled receptor 1 family. Vasopressin/oxytocin receptor subfamily.</text>
</comment>
<evidence type="ECO:0000256" key="11">
    <source>
        <dbReference type="SAM" id="MobiDB-lite"/>
    </source>
</evidence>
<evidence type="ECO:0000256" key="1">
    <source>
        <dbReference type="ARBA" id="ARBA00004651"/>
    </source>
</evidence>
<dbReference type="GO" id="GO:0042277">
    <property type="term" value="F:peptide binding"/>
    <property type="evidence" value="ECO:0007669"/>
    <property type="project" value="TreeGrafter"/>
</dbReference>
<evidence type="ECO:0000256" key="10">
    <source>
        <dbReference type="RuleBase" id="RU046427"/>
    </source>
</evidence>
<proteinExistence type="inferred from homology"/>
<dbReference type="PRINTS" id="PR00237">
    <property type="entry name" value="GPCRRHODOPSN"/>
</dbReference>
<dbReference type="AlphaFoldDB" id="A0A913ZDZ9"/>
<dbReference type="OrthoDB" id="6435638at2759"/>
<dbReference type="InterPro" id="IPR000276">
    <property type="entry name" value="GPCR_Rhodpsn"/>
</dbReference>
<dbReference type="OMA" id="MIGATWA"/>
<dbReference type="Pfam" id="PF00001">
    <property type="entry name" value="7tm_1"/>
    <property type="match status" value="1"/>
</dbReference>
<protein>
    <recommendedName>
        <fullName evidence="12">G-protein coupled receptors family 1 profile domain-containing protein</fullName>
    </recommendedName>
</protein>
<keyword evidence="4 10" id="KW-1133">Transmembrane helix</keyword>
<keyword evidence="6 10" id="KW-0472">Membrane</keyword>
<feature type="transmembrane region" description="Helical" evidence="10">
    <location>
        <begin position="363"/>
        <end position="386"/>
    </location>
</feature>
<keyword evidence="5 10" id="KW-0297">G-protein coupled receptor</keyword>
<reference evidence="13" key="1">
    <citation type="submission" date="2022-11" db="UniProtKB">
        <authorList>
            <consortium name="EnsemblMetazoa"/>
        </authorList>
    </citation>
    <scope>IDENTIFICATION</scope>
</reference>
<evidence type="ECO:0000256" key="7">
    <source>
        <dbReference type="ARBA" id="ARBA00023170"/>
    </source>
</evidence>
<keyword evidence="3 10" id="KW-0812">Transmembrane</keyword>
<sequence>MALPKGSPFSTYAPSASDRLDPTPSSEDSNVTYGLITNSTPAPTVWYPKRDEQLATGEILISASICFMAILGNSIVIAVLWRRRKSLSRMHYFIIHLCIADLTVAFFHTFPQMIWDITYKFNAPDAICRLVKFFQLFPVYLSTYILVMTAIDRYLAICHPLMGLRGNNNKRMRLMVITAWIISAVCSMPQLWFFKLKNRTRGPGAVWMDCRANFPSVSVVTAYVTFFTMAIYVIPSLILAGMYGMICLTVWKNMDKQYKSPGKKLTSVSQKDNNNWEDDETDKLNPEHVELQQTNAAKRENEANQKPQMLYRRHGAAGKVSRAKIKTVKMTLTIVTVYVVTWAPFFIAQMLSVWAPWLNFEALFFTISLLLISLTSCVNPWIYFAFSSNAIRDIQQAFGCSNLFRRENGLASDRTHHDDTSSRYVSTTGTAAASM</sequence>
<evidence type="ECO:0000313" key="13">
    <source>
        <dbReference type="EnsemblMetazoa" id="XP_038049185.1"/>
    </source>
</evidence>
<accession>A0A913ZDZ9</accession>
<dbReference type="PROSITE" id="PS50262">
    <property type="entry name" value="G_PROTEIN_RECEP_F1_2"/>
    <property type="match status" value="1"/>
</dbReference>
<evidence type="ECO:0000256" key="2">
    <source>
        <dbReference type="ARBA" id="ARBA00022475"/>
    </source>
</evidence>
<dbReference type="RefSeq" id="XP_038049185.1">
    <property type="nucleotide sequence ID" value="XM_038193257.1"/>
</dbReference>
<dbReference type="EnsemblMetazoa" id="XM_038193257.1">
    <property type="protein sequence ID" value="XP_038049185.1"/>
    <property type="gene ID" value="LOC119722865"/>
</dbReference>
<evidence type="ECO:0000256" key="9">
    <source>
        <dbReference type="ARBA" id="ARBA00023224"/>
    </source>
</evidence>
<dbReference type="PANTHER" id="PTHR24241">
    <property type="entry name" value="NEUROPEPTIDE RECEPTOR-RELATED G-PROTEIN COUPLED RECEPTOR"/>
    <property type="match status" value="1"/>
</dbReference>